<dbReference type="OrthoDB" id="9805628at2"/>
<evidence type="ECO:0000256" key="1">
    <source>
        <dbReference type="ARBA" id="ARBA00001933"/>
    </source>
</evidence>
<dbReference type="Proteomes" id="UP000298602">
    <property type="component" value="Chromosome"/>
</dbReference>
<comment type="cofactor">
    <cofactor evidence="1">
        <name>pyridoxal 5'-phosphate</name>
        <dbReference type="ChEBI" id="CHEBI:597326"/>
    </cofactor>
</comment>
<dbReference type="Gene3D" id="3.30.470.10">
    <property type="match status" value="1"/>
</dbReference>
<dbReference type="GO" id="GO:0003824">
    <property type="term" value="F:catalytic activity"/>
    <property type="evidence" value="ECO:0007669"/>
    <property type="project" value="InterPro"/>
</dbReference>
<keyword evidence="5" id="KW-1185">Reference proteome</keyword>
<dbReference type="AlphaFoldDB" id="A0A4P8L3R8"/>
<dbReference type="InterPro" id="IPR050571">
    <property type="entry name" value="Class-IV_PLP-Dep_Aminotrnsfr"/>
</dbReference>
<proteinExistence type="inferred from homology"/>
<accession>A0A4P8L3R8</accession>
<sequence>MTETDLSLLSFDQVVDRLVTLKRPHQARYLAMYSSWYGGVIVDPVLMMVPMDDHLVHRGDGVFEAFKCLNGNIYGLDRHLDRLEFSARLAQLDLPFGRDALAEIIRFTIRASNARDNLIRLYVSRGPGGFTSNPYECVGSQLYVVITALTLPPVEKYERGVTLKTSRIPIKKAYFSSVKSCNYLPNVLMTKEARDAGVDFAVSVDENGFLGEGATENIGIITPEREFLVPRFDRILRGITVSRMMELAQNLVGDGTIARVGEADITPETAYGASEVMMFGTSFDVLPVVDFDGRRIGRGIPGPVFAKFRDVFRKDVESGPGMLTPVWDGR</sequence>
<dbReference type="InterPro" id="IPR001544">
    <property type="entry name" value="Aminotrans_IV"/>
</dbReference>
<dbReference type="KEGG" id="dax:FDQ92_10295"/>
<dbReference type="PANTHER" id="PTHR42743:SF22">
    <property type="entry name" value="D-AMINO-ACID TRANSAMINASE, CHLOROPLASTIC"/>
    <property type="match status" value="1"/>
</dbReference>
<organism evidence="4 5">
    <name type="scientific">Desulfoglaeba alkanexedens ALDC</name>
    <dbReference type="NCBI Taxonomy" id="980445"/>
    <lineage>
        <taxon>Bacteria</taxon>
        <taxon>Pseudomonadati</taxon>
        <taxon>Thermodesulfobacteriota</taxon>
        <taxon>Syntrophobacteria</taxon>
        <taxon>Syntrophobacterales</taxon>
        <taxon>Syntrophobacteraceae</taxon>
        <taxon>Desulfoglaeba</taxon>
    </lineage>
</organism>
<dbReference type="RefSeq" id="WP_137424756.1">
    <property type="nucleotide sequence ID" value="NZ_CP040098.1"/>
</dbReference>
<dbReference type="FunFam" id="3.20.10.10:FF:000002">
    <property type="entry name" value="D-alanine aminotransferase"/>
    <property type="match status" value="1"/>
</dbReference>
<name>A0A4P8L3R8_9BACT</name>
<evidence type="ECO:0000313" key="5">
    <source>
        <dbReference type="Proteomes" id="UP000298602"/>
    </source>
</evidence>
<dbReference type="GO" id="GO:0046394">
    <property type="term" value="P:carboxylic acid biosynthetic process"/>
    <property type="evidence" value="ECO:0007669"/>
    <property type="project" value="UniProtKB-ARBA"/>
</dbReference>
<dbReference type="GO" id="GO:0008652">
    <property type="term" value="P:amino acid biosynthetic process"/>
    <property type="evidence" value="ECO:0007669"/>
    <property type="project" value="UniProtKB-ARBA"/>
</dbReference>
<dbReference type="InterPro" id="IPR043131">
    <property type="entry name" value="BCAT-like_N"/>
</dbReference>
<evidence type="ECO:0000313" key="4">
    <source>
        <dbReference type="EMBL" id="QCQ22519.1"/>
    </source>
</evidence>
<protein>
    <submittedName>
        <fullName evidence="4">Peptidase</fullName>
    </submittedName>
</protein>
<dbReference type="Pfam" id="PF01063">
    <property type="entry name" value="Aminotran_4"/>
    <property type="match status" value="1"/>
</dbReference>
<reference evidence="4 5" key="1">
    <citation type="submission" date="2019-05" db="EMBL/GenBank/DDBJ databases">
        <title>The Complete Genome Sequence of the n-alkane-degrading Desulfoglaeba alkanexedens ALDC reveals multiple alkylsuccinate synthase gene clusters.</title>
        <authorList>
            <person name="Callaghan A.V."/>
            <person name="Davidova I.A."/>
            <person name="Duncan K.E."/>
            <person name="Morris B."/>
            <person name="McInerney M.J."/>
        </authorList>
    </citation>
    <scope>NUCLEOTIDE SEQUENCE [LARGE SCALE GENOMIC DNA]</scope>
    <source>
        <strain evidence="4 5">ALDC</strain>
    </source>
</reference>
<evidence type="ECO:0000256" key="3">
    <source>
        <dbReference type="ARBA" id="ARBA00022898"/>
    </source>
</evidence>
<dbReference type="SUPFAM" id="SSF56752">
    <property type="entry name" value="D-aminoacid aminotransferase-like PLP-dependent enzymes"/>
    <property type="match status" value="1"/>
</dbReference>
<dbReference type="InterPro" id="IPR036038">
    <property type="entry name" value="Aminotransferase-like"/>
</dbReference>
<evidence type="ECO:0000256" key="2">
    <source>
        <dbReference type="ARBA" id="ARBA00009320"/>
    </source>
</evidence>
<dbReference type="PANTHER" id="PTHR42743">
    <property type="entry name" value="AMINO-ACID AMINOTRANSFERASE"/>
    <property type="match status" value="1"/>
</dbReference>
<comment type="similarity">
    <text evidence="2">Belongs to the class-IV pyridoxal-phosphate-dependent aminotransferase family.</text>
</comment>
<keyword evidence="3" id="KW-0663">Pyridoxal phosphate</keyword>
<gene>
    <name evidence="4" type="ORF">FDQ92_10295</name>
</gene>
<dbReference type="InterPro" id="IPR043132">
    <property type="entry name" value="BCAT-like_C"/>
</dbReference>
<dbReference type="Gene3D" id="3.20.10.10">
    <property type="entry name" value="D-amino Acid Aminotransferase, subunit A, domain 2"/>
    <property type="match status" value="1"/>
</dbReference>
<reference evidence="4 5" key="2">
    <citation type="submission" date="2019-05" db="EMBL/GenBank/DDBJ databases">
        <authorList>
            <person name="Suflita J.M."/>
            <person name="Marks C.R."/>
        </authorList>
    </citation>
    <scope>NUCLEOTIDE SEQUENCE [LARGE SCALE GENOMIC DNA]</scope>
    <source>
        <strain evidence="4 5">ALDC</strain>
    </source>
</reference>
<dbReference type="EMBL" id="CP040098">
    <property type="protein sequence ID" value="QCQ22519.1"/>
    <property type="molecule type" value="Genomic_DNA"/>
</dbReference>